<sequence length="127" mass="13554">MSLFCPPAGFPAHLAVFWPFIWAQILVMRAWVRAAYGKGTLYRWSVTPHGRVFVTEIVWVPGEGEAAPALVLPRLAARAQARIAALTGDTLTPPETRPGQLPFTGRTAGEAAPAAVAPEGGLPRPDT</sequence>
<dbReference type="Proteomes" id="UP000027446">
    <property type="component" value="Unassembled WGS sequence"/>
</dbReference>
<protein>
    <submittedName>
        <fullName evidence="3">Uncharacterized protein</fullName>
    </submittedName>
</protein>
<evidence type="ECO:0000313" key="4">
    <source>
        <dbReference type="Proteomes" id="UP000027446"/>
    </source>
</evidence>
<comment type="caution">
    <text evidence="3">The sequence shown here is derived from an EMBL/GenBank/DDBJ whole genome shotgun (WGS) entry which is preliminary data.</text>
</comment>
<accession>A0A069E8R3</accession>
<organism evidence="3 4">
    <name type="scientific">Hyphomonas adhaerens MHS-3</name>
    <dbReference type="NCBI Taxonomy" id="1280949"/>
    <lineage>
        <taxon>Bacteria</taxon>
        <taxon>Pseudomonadati</taxon>
        <taxon>Pseudomonadota</taxon>
        <taxon>Alphaproteobacteria</taxon>
        <taxon>Hyphomonadales</taxon>
        <taxon>Hyphomonadaceae</taxon>
        <taxon>Hyphomonas</taxon>
    </lineage>
</organism>
<reference evidence="3 4" key="1">
    <citation type="journal article" date="2014" name="Antonie Van Leeuwenhoek">
        <title>Hyphomonas beringensis sp. nov. and Hyphomonas chukchiensis sp. nov., isolated from surface seawater of the Bering Sea and Chukchi Sea.</title>
        <authorList>
            <person name="Li C."/>
            <person name="Lai Q."/>
            <person name="Li G."/>
            <person name="Dong C."/>
            <person name="Wang J."/>
            <person name="Liao Y."/>
            <person name="Shao Z."/>
        </authorList>
    </citation>
    <scope>NUCLEOTIDE SEQUENCE [LARGE SCALE GENOMIC DNA]</scope>
    <source>
        <strain evidence="3 4">MHS-3</strain>
    </source>
</reference>
<proteinExistence type="predicted"/>
<name>A0A069E8R3_9PROT</name>
<dbReference type="OrthoDB" id="7621799at2"/>
<keyword evidence="4" id="KW-1185">Reference proteome</keyword>
<keyword evidence="2" id="KW-0472">Membrane</keyword>
<dbReference type="EMBL" id="ARYH01000001">
    <property type="protein sequence ID" value="KCZ84581.1"/>
    <property type="molecule type" value="Genomic_DNA"/>
</dbReference>
<feature type="compositionally biased region" description="Low complexity" evidence="1">
    <location>
        <begin position="108"/>
        <end position="121"/>
    </location>
</feature>
<feature type="transmembrane region" description="Helical" evidence="2">
    <location>
        <begin position="12"/>
        <end position="32"/>
    </location>
</feature>
<evidence type="ECO:0000256" key="1">
    <source>
        <dbReference type="SAM" id="MobiDB-lite"/>
    </source>
</evidence>
<dbReference type="RefSeq" id="WP_035569326.1">
    <property type="nucleotide sequence ID" value="NZ_ARYH01000001.1"/>
</dbReference>
<feature type="region of interest" description="Disordered" evidence="1">
    <location>
        <begin position="87"/>
        <end position="127"/>
    </location>
</feature>
<dbReference type="PATRIC" id="fig|1280949.3.peg.583"/>
<evidence type="ECO:0000313" key="3">
    <source>
        <dbReference type="EMBL" id="KCZ84581.1"/>
    </source>
</evidence>
<evidence type="ECO:0000256" key="2">
    <source>
        <dbReference type="SAM" id="Phobius"/>
    </source>
</evidence>
<keyword evidence="2" id="KW-1133">Transmembrane helix</keyword>
<keyword evidence="2" id="KW-0812">Transmembrane</keyword>
<gene>
    <name evidence="3" type="ORF">HAD_02840</name>
</gene>
<dbReference type="AlphaFoldDB" id="A0A069E8R3"/>